<keyword evidence="2" id="KW-0472">Membrane</keyword>
<dbReference type="EMBL" id="LIXZ01000010">
    <property type="protein sequence ID" value="KPL59053.1"/>
    <property type="molecule type" value="Genomic_DNA"/>
</dbReference>
<evidence type="ECO:0000256" key="1">
    <source>
        <dbReference type="ARBA" id="ARBA00004651"/>
    </source>
</evidence>
<dbReference type="SUPFAM" id="SSF51735">
    <property type="entry name" value="NAD(P)-binding Rossmann-fold domains"/>
    <property type="match status" value="1"/>
</dbReference>
<comment type="caution">
    <text evidence="4">The sequence shown here is derived from an EMBL/GenBank/DDBJ whole genome shotgun (WGS) entry which is preliminary data.</text>
</comment>
<dbReference type="OrthoDB" id="9785285at2"/>
<dbReference type="InterPro" id="IPR003148">
    <property type="entry name" value="RCK_N"/>
</dbReference>
<feature type="domain" description="RCK N-terminal" evidence="3">
    <location>
        <begin position="113"/>
        <end position="237"/>
    </location>
</feature>
<accession>A0A0P6VVU5</accession>
<dbReference type="PANTHER" id="PTHR43833">
    <property type="entry name" value="POTASSIUM CHANNEL PROTEIN 2-RELATED-RELATED"/>
    <property type="match status" value="1"/>
</dbReference>
<comment type="subcellular location">
    <subcellularLocation>
        <location evidence="1">Cell membrane</location>
        <topology evidence="1">Multi-pass membrane protein</topology>
    </subcellularLocation>
</comment>
<dbReference type="Proteomes" id="UP000050398">
    <property type="component" value="Unassembled WGS sequence"/>
</dbReference>
<feature type="transmembrane region" description="Helical" evidence="2">
    <location>
        <begin position="72"/>
        <end position="94"/>
    </location>
</feature>
<dbReference type="PATRIC" id="fig|218284.4.peg.4563"/>
<sequence length="330" mass="36939">MVQQMFHGFLRWPLVIRIFTIAITLMISFGTIIHFIEPDTFPSLFDGIWWAIITTSTVGYGDFVPKTMEGRFLGIVLILVGAGFLSTYFVTLAAETVMTQNAYLEGKAAFKGKEHVIIVGWNERTREVINQLTSLHSKCDIILVDETLHKNPYKNNHIHFVRGTPFKDAILKKVNLQEASIAIITADQNKDEVTSDMNSVLTLLAIKGNHPELYTVVEILQKDQVANAKRAGADEVIQTNMQTSYVMMNSIISQGMSKTILKLLNHLKGNNLKLIPVSDEYIHENFHSLSSHLLKNNIILLGIKKGEHTSVNPPLTTIVEASDELLVISN</sequence>
<evidence type="ECO:0000313" key="5">
    <source>
        <dbReference type="Proteomes" id="UP000050398"/>
    </source>
</evidence>
<dbReference type="InterPro" id="IPR036291">
    <property type="entry name" value="NAD(P)-bd_dom_sf"/>
</dbReference>
<keyword evidence="2" id="KW-1133">Transmembrane helix</keyword>
<dbReference type="eggNOG" id="COG1226">
    <property type="taxonomic scope" value="Bacteria"/>
</dbReference>
<dbReference type="GO" id="GO:0005886">
    <property type="term" value="C:plasma membrane"/>
    <property type="evidence" value="ECO:0007669"/>
    <property type="project" value="UniProtKB-SubCell"/>
</dbReference>
<dbReference type="AlphaFoldDB" id="A0A0P6VVU5"/>
<dbReference type="RefSeq" id="WP_060673115.1">
    <property type="nucleotide sequence ID" value="NZ_LIXZ01000010.1"/>
</dbReference>
<dbReference type="GO" id="GO:0006813">
    <property type="term" value="P:potassium ion transport"/>
    <property type="evidence" value="ECO:0007669"/>
    <property type="project" value="InterPro"/>
</dbReference>
<reference evidence="4 5" key="1">
    <citation type="submission" date="2015-08" db="EMBL/GenBank/DDBJ databases">
        <title>Draft Genome Sequence of Bacillus vietnamensis UCD-SED5.</title>
        <authorList>
            <person name="Lee R.D."/>
            <person name="Jospin G."/>
            <person name="Lang J.M."/>
            <person name="Coil D.A."/>
            <person name="Eisen J.A."/>
        </authorList>
    </citation>
    <scope>NUCLEOTIDE SEQUENCE [LARGE SCALE GENOMIC DNA]</scope>
    <source>
        <strain evidence="4 5">UCD-SED5</strain>
    </source>
</reference>
<dbReference type="Pfam" id="PF02254">
    <property type="entry name" value="TrkA_N"/>
    <property type="match status" value="1"/>
</dbReference>
<dbReference type="InterPro" id="IPR050721">
    <property type="entry name" value="Trk_Ktr_HKT_K-transport"/>
</dbReference>
<evidence type="ECO:0000259" key="3">
    <source>
        <dbReference type="PROSITE" id="PS51201"/>
    </source>
</evidence>
<dbReference type="SUPFAM" id="SSF81324">
    <property type="entry name" value="Voltage-gated potassium channels"/>
    <property type="match status" value="1"/>
</dbReference>
<name>A0A0P6VVU5_9BACI</name>
<feature type="transmembrane region" description="Helical" evidence="2">
    <location>
        <begin position="48"/>
        <end position="65"/>
    </location>
</feature>
<organism evidence="4 5">
    <name type="scientific">Rossellomorea vietnamensis</name>
    <dbReference type="NCBI Taxonomy" id="218284"/>
    <lineage>
        <taxon>Bacteria</taxon>
        <taxon>Bacillati</taxon>
        <taxon>Bacillota</taxon>
        <taxon>Bacilli</taxon>
        <taxon>Bacillales</taxon>
        <taxon>Bacillaceae</taxon>
        <taxon>Rossellomorea</taxon>
    </lineage>
</organism>
<dbReference type="Gene3D" id="1.10.287.70">
    <property type="match status" value="1"/>
</dbReference>
<proteinExistence type="predicted"/>
<protein>
    <submittedName>
        <fullName evidence="4">Ion transporter</fullName>
    </submittedName>
</protein>
<dbReference type="PANTHER" id="PTHR43833:SF9">
    <property type="entry name" value="POTASSIUM CHANNEL PROTEIN YUGO-RELATED"/>
    <property type="match status" value="1"/>
</dbReference>
<evidence type="ECO:0000313" key="4">
    <source>
        <dbReference type="EMBL" id="KPL59053.1"/>
    </source>
</evidence>
<keyword evidence="2" id="KW-0812">Transmembrane</keyword>
<evidence type="ECO:0000256" key="2">
    <source>
        <dbReference type="SAM" id="Phobius"/>
    </source>
</evidence>
<dbReference type="PROSITE" id="PS51201">
    <property type="entry name" value="RCK_N"/>
    <property type="match status" value="1"/>
</dbReference>
<dbReference type="InterPro" id="IPR013099">
    <property type="entry name" value="K_chnl_dom"/>
</dbReference>
<dbReference type="Gene3D" id="3.40.50.720">
    <property type="entry name" value="NAD(P)-binding Rossmann-like Domain"/>
    <property type="match status" value="1"/>
</dbReference>
<gene>
    <name evidence="4" type="ORF">AM506_14025</name>
</gene>
<dbReference type="Pfam" id="PF07885">
    <property type="entry name" value="Ion_trans_2"/>
    <property type="match status" value="1"/>
</dbReference>
<feature type="transmembrane region" description="Helical" evidence="2">
    <location>
        <begin position="12"/>
        <end position="36"/>
    </location>
</feature>